<organism evidence="1">
    <name type="scientific">marine sediment metagenome</name>
    <dbReference type="NCBI Taxonomy" id="412755"/>
    <lineage>
        <taxon>unclassified sequences</taxon>
        <taxon>metagenomes</taxon>
        <taxon>ecological metagenomes</taxon>
    </lineage>
</organism>
<feature type="non-terminal residue" evidence="1">
    <location>
        <position position="46"/>
    </location>
</feature>
<gene>
    <name evidence="1" type="ORF">S03H2_63756</name>
</gene>
<proteinExistence type="predicted"/>
<dbReference type="AlphaFoldDB" id="X1K0W7"/>
<name>X1K0W7_9ZZZZ</name>
<reference evidence="1" key="1">
    <citation type="journal article" date="2014" name="Front. Microbiol.">
        <title>High frequency of phylogenetically diverse reductive dehalogenase-homologous genes in deep subseafloor sedimentary metagenomes.</title>
        <authorList>
            <person name="Kawai M."/>
            <person name="Futagami T."/>
            <person name="Toyoda A."/>
            <person name="Takaki Y."/>
            <person name="Nishi S."/>
            <person name="Hori S."/>
            <person name="Arai W."/>
            <person name="Tsubouchi T."/>
            <person name="Morono Y."/>
            <person name="Uchiyama I."/>
            <person name="Ito T."/>
            <person name="Fujiyama A."/>
            <person name="Inagaki F."/>
            <person name="Takami H."/>
        </authorList>
    </citation>
    <scope>NUCLEOTIDE SEQUENCE</scope>
    <source>
        <strain evidence="1">Expedition CK06-06</strain>
    </source>
</reference>
<evidence type="ECO:0000313" key="1">
    <source>
        <dbReference type="EMBL" id="GAH87320.1"/>
    </source>
</evidence>
<sequence length="46" mass="5160">MIIMGNYNADPDPDTDRIRQVAFGFLFAPQANLKVDQHSTATDHKV</sequence>
<protein>
    <submittedName>
        <fullName evidence="1">Uncharacterized protein</fullName>
    </submittedName>
</protein>
<dbReference type="EMBL" id="BARU01041341">
    <property type="protein sequence ID" value="GAH87320.1"/>
    <property type="molecule type" value="Genomic_DNA"/>
</dbReference>
<comment type="caution">
    <text evidence="1">The sequence shown here is derived from an EMBL/GenBank/DDBJ whole genome shotgun (WGS) entry which is preliminary data.</text>
</comment>
<accession>X1K0W7</accession>